<dbReference type="WBParaSite" id="ASIM_0001380901-mRNA-1">
    <property type="protein sequence ID" value="ASIM_0001380901-mRNA-1"/>
    <property type="gene ID" value="ASIM_0001380901"/>
</dbReference>
<reference evidence="4" key="1">
    <citation type="submission" date="2017-02" db="UniProtKB">
        <authorList>
            <consortium name="WormBaseParasite"/>
        </authorList>
    </citation>
    <scope>IDENTIFICATION</scope>
</reference>
<dbReference type="SMART" id="SM00305">
    <property type="entry name" value="HintC"/>
    <property type="match status" value="1"/>
</dbReference>
<dbReference type="InterPro" id="IPR001767">
    <property type="entry name" value="Hedgehog_Hint"/>
</dbReference>
<evidence type="ECO:0000259" key="2">
    <source>
        <dbReference type="SMART" id="SM00305"/>
    </source>
</evidence>
<organism evidence="4">
    <name type="scientific">Anisakis simplex</name>
    <name type="common">Herring worm</name>
    <dbReference type="NCBI Taxonomy" id="6269"/>
    <lineage>
        <taxon>Eukaryota</taxon>
        <taxon>Metazoa</taxon>
        <taxon>Ecdysozoa</taxon>
        <taxon>Nematoda</taxon>
        <taxon>Chromadorea</taxon>
        <taxon>Rhabditida</taxon>
        <taxon>Spirurina</taxon>
        <taxon>Ascaridomorpha</taxon>
        <taxon>Ascaridoidea</taxon>
        <taxon>Anisakidae</taxon>
        <taxon>Anisakis</taxon>
        <taxon>Anisakis simplex complex</taxon>
    </lineage>
</organism>
<sequence>LPNGQPVLGCARPTCFGWDQDGKPFSQNAQFFSINKNVDGFMRKSFDNDKKLQHVTDERHTFVPQIAQCEPSYESTSCSRVDQWVGGIAPVTNNENEPLMLQCCSYDVLKSSSDRGIAVVHAGEIVIGGEVMKNDRQYAFDYIANVKRMKGAGESAVYDVTVRRFPCVPTPGEQFLDVENSVVDEVEKRFSWSDKLQTTKQNRGSAIAFQAPLTGMMERIAVQPAQTVEVVPQNDEIIRFRWFLNEDPLISAKILLCFAGDSQVQMSNGEMRRMDDLKVDDWILSEDDDGNTEYVRVKSWMHRLPQQTAEFLKINLENGKSIKLTPSHFIFRTKCSGEDSYVMPGEMDKKAVWAEKVQPGECLYSLDTVANRFIETKVLSIDRVNEVGIYAPLTENGKIVVNGVLASCYVVVESQSLQRYYFQVNTTHFFIHSA</sequence>
<dbReference type="GO" id="GO:0016539">
    <property type="term" value="P:intein-mediated protein splicing"/>
    <property type="evidence" value="ECO:0007669"/>
    <property type="project" value="InterPro"/>
</dbReference>
<feature type="domain" description="Hint" evidence="3">
    <location>
        <begin position="255"/>
        <end position="367"/>
    </location>
</feature>
<evidence type="ECO:0000256" key="1">
    <source>
        <dbReference type="ARBA" id="ARBA00022473"/>
    </source>
</evidence>
<dbReference type="CDD" id="cd00081">
    <property type="entry name" value="Hint"/>
    <property type="match status" value="1"/>
</dbReference>
<dbReference type="Gene3D" id="2.170.16.10">
    <property type="entry name" value="Hedgehog/Intein (Hint) domain"/>
    <property type="match status" value="1"/>
</dbReference>
<dbReference type="InterPro" id="IPR003587">
    <property type="entry name" value="Hint_dom_N"/>
</dbReference>
<protein>
    <submittedName>
        <fullName evidence="4">HintN domain-containing protein</fullName>
    </submittedName>
</protein>
<name>A0A0M3JZ93_ANISI</name>
<dbReference type="InterPro" id="IPR052140">
    <property type="entry name" value="Dev_Signal_Hedgehog-like"/>
</dbReference>
<dbReference type="InterPro" id="IPR006141">
    <property type="entry name" value="Intein_N"/>
</dbReference>
<dbReference type="NCBIfam" id="TIGR01445">
    <property type="entry name" value="intein_Nterm"/>
    <property type="match status" value="1"/>
</dbReference>
<accession>A0A0M3JZ93</accession>
<dbReference type="InterPro" id="IPR036844">
    <property type="entry name" value="Hint_dom_sf"/>
</dbReference>
<dbReference type="SUPFAM" id="SSF51294">
    <property type="entry name" value="Hedgehog/intein (Hint) domain"/>
    <property type="match status" value="1"/>
</dbReference>
<dbReference type="PANTHER" id="PTHR46706">
    <property type="entry name" value="PROTEIN QUA-1-RELATED"/>
    <property type="match status" value="1"/>
</dbReference>
<evidence type="ECO:0000259" key="3">
    <source>
        <dbReference type="SMART" id="SM00306"/>
    </source>
</evidence>
<dbReference type="GO" id="GO:0016540">
    <property type="term" value="P:protein autoprocessing"/>
    <property type="evidence" value="ECO:0007669"/>
    <property type="project" value="InterPro"/>
</dbReference>
<evidence type="ECO:0000313" key="4">
    <source>
        <dbReference type="WBParaSite" id="ASIM_0001380901-mRNA-1"/>
    </source>
</evidence>
<dbReference type="InterPro" id="IPR003586">
    <property type="entry name" value="Hint_dom_C"/>
</dbReference>
<keyword evidence="1" id="KW-0217">Developmental protein</keyword>
<dbReference type="SMART" id="SM00306">
    <property type="entry name" value="HintN"/>
    <property type="match status" value="1"/>
</dbReference>
<dbReference type="AlphaFoldDB" id="A0A0M3JZ93"/>
<dbReference type="Pfam" id="PF01079">
    <property type="entry name" value="Hint"/>
    <property type="match status" value="1"/>
</dbReference>
<proteinExistence type="predicted"/>
<dbReference type="PROSITE" id="PS50817">
    <property type="entry name" value="INTEIN_N_TER"/>
    <property type="match status" value="1"/>
</dbReference>
<feature type="domain" description="Hint" evidence="2">
    <location>
        <begin position="370"/>
        <end position="414"/>
    </location>
</feature>
<dbReference type="PANTHER" id="PTHR46706:SF12">
    <property type="entry name" value="PROTEIN QUA-1-RELATED"/>
    <property type="match status" value="1"/>
</dbReference>